<gene>
    <name evidence="1" type="ORF">AFUS01_LOCUS26662</name>
</gene>
<keyword evidence="2" id="KW-1185">Reference proteome</keyword>
<reference evidence="1" key="1">
    <citation type="submission" date="2021-06" db="EMBL/GenBank/DDBJ databases">
        <authorList>
            <person name="Hodson N. C."/>
            <person name="Mongue J. A."/>
            <person name="Jaron S. K."/>
        </authorList>
    </citation>
    <scope>NUCLEOTIDE SEQUENCE</scope>
</reference>
<name>A0A8J2KMZ5_9HEXA</name>
<dbReference type="Proteomes" id="UP000708208">
    <property type="component" value="Unassembled WGS sequence"/>
</dbReference>
<proteinExistence type="predicted"/>
<sequence length="103" mass="11982">MVMIIFFSSNPQEAKLLTETSIQETERLFFLWGIRYFVGAFGFYYQEFNMARTDSHSQSARPLQEFYTFSPGIAGSSQYFLLDHSPLAQLLLNSLVPRRLQEL</sequence>
<dbReference type="AlphaFoldDB" id="A0A8J2KMZ5"/>
<evidence type="ECO:0000313" key="2">
    <source>
        <dbReference type="Proteomes" id="UP000708208"/>
    </source>
</evidence>
<protein>
    <submittedName>
        <fullName evidence="1">Uncharacterized protein</fullName>
    </submittedName>
</protein>
<comment type="caution">
    <text evidence="1">The sequence shown here is derived from an EMBL/GenBank/DDBJ whole genome shotgun (WGS) entry which is preliminary data.</text>
</comment>
<evidence type="ECO:0000313" key="1">
    <source>
        <dbReference type="EMBL" id="CAG7816024.1"/>
    </source>
</evidence>
<dbReference type="EMBL" id="CAJVCH010358982">
    <property type="protein sequence ID" value="CAG7816024.1"/>
    <property type="molecule type" value="Genomic_DNA"/>
</dbReference>
<accession>A0A8J2KMZ5</accession>
<organism evidence="1 2">
    <name type="scientific">Allacma fusca</name>
    <dbReference type="NCBI Taxonomy" id="39272"/>
    <lineage>
        <taxon>Eukaryota</taxon>
        <taxon>Metazoa</taxon>
        <taxon>Ecdysozoa</taxon>
        <taxon>Arthropoda</taxon>
        <taxon>Hexapoda</taxon>
        <taxon>Collembola</taxon>
        <taxon>Symphypleona</taxon>
        <taxon>Sminthuridae</taxon>
        <taxon>Allacma</taxon>
    </lineage>
</organism>